<evidence type="ECO:0000313" key="3">
    <source>
        <dbReference type="Proteomes" id="UP000616839"/>
    </source>
</evidence>
<dbReference type="InterPro" id="IPR000335">
    <property type="entry name" value="Bleomycin-R"/>
</dbReference>
<sequence length="111" mass="12572">MDEQVVPVLRATDAARAVAWYRRLAFVQEWEHQFGPGFPRFVSVARGDVRLYLSEHQGDARPNTLIHLYVRDIDAVSGEFDVPVDEEGLAGRECELVDPDGNRLRIATPRP</sequence>
<proteinExistence type="predicted"/>
<evidence type="ECO:0000313" key="2">
    <source>
        <dbReference type="EMBL" id="MBD8868566.1"/>
    </source>
</evidence>
<comment type="caution">
    <text evidence="2">The sequence shown here is derived from an EMBL/GenBank/DDBJ whole genome shotgun (WGS) entry which is preliminary data.</text>
</comment>
<dbReference type="EMBL" id="JACYXZ010000001">
    <property type="protein sequence ID" value="MBD8868566.1"/>
    <property type="molecule type" value="Genomic_DNA"/>
</dbReference>
<name>A0A927K2N0_9ACTN</name>
<accession>A0A927K2N0</accession>
<dbReference type="InterPro" id="IPR029068">
    <property type="entry name" value="Glyas_Bleomycin-R_OHBP_Dase"/>
</dbReference>
<keyword evidence="1" id="KW-0046">Antibiotic resistance</keyword>
<dbReference type="Gene3D" id="3.10.180.10">
    <property type="entry name" value="2,3-Dihydroxybiphenyl 1,2-Dioxygenase, domain 1"/>
    <property type="match status" value="1"/>
</dbReference>
<dbReference type="Pfam" id="PF19581">
    <property type="entry name" value="Glyoxalase_7"/>
    <property type="match status" value="1"/>
</dbReference>
<organism evidence="2 3">
    <name type="scientific">Nocardioides donggukensis</name>
    <dbReference type="NCBI Taxonomy" id="2774019"/>
    <lineage>
        <taxon>Bacteria</taxon>
        <taxon>Bacillati</taxon>
        <taxon>Actinomycetota</taxon>
        <taxon>Actinomycetes</taxon>
        <taxon>Propionibacteriales</taxon>
        <taxon>Nocardioidaceae</taxon>
        <taxon>Nocardioides</taxon>
    </lineage>
</organism>
<gene>
    <name evidence="2" type="ORF">IE331_02915</name>
</gene>
<dbReference type="RefSeq" id="WP_192140313.1">
    <property type="nucleotide sequence ID" value="NZ_JACYXZ010000001.1"/>
</dbReference>
<dbReference type="Proteomes" id="UP000616839">
    <property type="component" value="Unassembled WGS sequence"/>
</dbReference>
<evidence type="ECO:0000256" key="1">
    <source>
        <dbReference type="ARBA" id="ARBA00023251"/>
    </source>
</evidence>
<reference evidence="2" key="1">
    <citation type="submission" date="2020-09" db="EMBL/GenBank/DDBJ databases">
        <title>Nocardioides sp. strain MJB4 16S ribosomal RNA gene Genome sequencing and assembly.</title>
        <authorList>
            <person name="Kim I."/>
        </authorList>
    </citation>
    <scope>NUCLEOTIDE SEQUENCE</scope>
    <source>
        <strain evidence="2">MJB4</strain>
    </source>
</reference>
<keyword evidence="3" id="KW-1185">Reference proteome</keyword>
<protein>
    <submittedName>
        <fullName evidence="2">VOC family protein</fullName>
    </submittedName>
</protein>
<dbReference type="AlphaFoldDB" id="A0A927K2N0"/>
<dbReference type="SUPFAM" id="SSF54593">
    <property type="entry name" value="Glyoxalase/Bleomycin resistance protein/Dihydroxybiphenyl dioxygenase"/>
    <property type="match status" value="1"/>
</dbReference>
<dbReference type="GO" id="GO:0046677">
    <property type="term" value="P:response to antibiotic"/>
    <property type="evidence" value="ECO:0007669"/>
    <property type="project" value="UniProtKB-KW"/>
</dbReference>